<gene>
    <name evidence="2" type="ORF">Pan14r_32550</name>
</gene>
<dbReference type="RefSeq" id="WP_145302988.1">
    <property type="nucleotide sequence ID" value="NZ_CP036319.1"/>
</dbReference>
<feature type="domain" description="NADPH-dependent FMN reductase-like" evidence="1">
    <location>
        <begin position="2"/>
        <end position="140"/>
    </location>
</feature>
<organism evidence="2 3">
    <name type="scientific">Crateriforma conspicua</name>
    <dbReference type="NCBI Taxonomy" id="2527996"/>
    <lineage>
        <taxon>Bacteria</taxon>
        <taxon>Pseudomonadati</taxon>
        <taxon>Planctomycetota</taxon>
        <taxon>Planctomycetia</taxon>
        <taxon>Planctomycetales</taxon>
        <taxon>Planctomycetaceae</taxon>
        <taxon>Crateriforma</taxon>
    </lineage>
</organism>
<dbReference type="InterPro" id="IPR050712">
    <property type="entry name" value="NAD(P)H-dep_reductase"/>
</dbReference>
<dbReference type="AlphaFoldDB" id="A0A5C5Y5J0"/>
<dbReference type="EMBL" id="SJPL01000001">
    <property type="protein sequence ID" value="TWT70947.1"/>
    <property type="molecule type" value="Genomic_DNA"/>
</dbReference>
<evidence type="ECO:0000313" key="2">
    <source>
        <dbReference type="EMBL" id="TWT70947.1"/>
    </source>
</evidence>
<keyword evidence="2" id="KW-0560">Oxidoreductase</keyword>
<dbReference type="OrthoDB" id="9814010at2"/>
<dbReference type="InterPro" id="IPR005025">
    <property type="entry name" value="FMN_Rdtase-like_dom"/>
</dbReference>
<accession>A0A5C5Y5J0</accession>
<dbReference type="PANTHER" id="PTHR30543:SF28">
    <property type="entry name" value="NADPH-DEPENDENT FMN REDUCTASE-LIKE DOMAIN-CONTAINING PROTEIN"/>
    <property type="match status" value="1"/>
</dbReference>
<dbReference type="GO" id="GO:0016491">
    <property type="term" value="F:oxidoreductase activity"/>
    <property type="evidence" value="ECO:0007669"/>
    <property type="project" value="UniProtKB-KW"/>
</dbReference>
<comment type="caution">
    <text evidence="2">The sequence shown here is derived from an EMBL/GenBank/DDBJ whole genome shotgun (WGS) entry which is preliminary data.</text>
</comment>
<evidence type="ECO:0000259" key="1">
    <source>
        <dbReference type="Pfam" id="PF03358"/>
    </source>
</evidence>
<dbReference type="EC" id="1.5.1.45" evidence="2"/>
<dbReference type="GO" id="GO:0005829">
    <property type="term" value="C:cytosol"/>
    <property type="evidence" value="ECO:0007669"/>
    <property type="project" value="TreeGrafter"/>
</dbReference>
<keyword evidence="3" id="KW-1185">Reference proteome</keyword>
<dbReference type="Proteomes" id="UP000317238">
    <property type="component" value="Unassembled WGS sequence"/>
</dbReference>
<proteinExistence type="predicted"/>
<sequence>MLLVLSSSLHPTSRSRILAKATHQRLVQQGRQCHFFDLAETPLPPCDGATAYGHENVADLAQRIRDAEAVLIASPVYNYDVNAAIKNAVELTGKAWTGKVVGLMLAAGGAGSYMSAMGLANSLMLDFRCLIVPRFIYATGESFEGNSLADDSISDRVDLLIRETLTISDALLAQPSDEASDDT</sequence>
<dbReference type="PANTHER" id="PTHR30543">
    <property type="entry name" value="CHROMATE REDUCTASE"/>
    <property type="match status" value="1"/>
</dbReference>
<dbReference type="Pfam" id="PF03358">
    <property type="entry name" value="FMN_red"/>
    <property type="match status" value="1"/>
</dbReference>
<dbReference type="Gene3D" id="3.40.50.360">
    <property type="match status" value="1"/>
</dbReference>
<dbReference type="InterPro" id="IPR029039">
    <property type="entry name" value="Flavoprotein-like_sf"/>
</dbReference>
<reference evidence="2 3" key="1">
    <citation type="submission" date="2019-02" db="EMBL/GenBank/DDBJ databases">
        <title>Deep-cultivation of Planctomycetes and their phenomic and genomic characterization uncovers novel biology.</title>
        <authorList>
            <person name="Wiegand S."/>
            <person name="Jogler M."/>
            <person name="Boedeker C."/>
            <person name="Pinto D."/>
            <person name="Vollmers J."/>
            <person name="Rivas-Marin E."/>
            <person name="Kohn T."/>
            <person name="Peeters S.H."/>
            <person name="Heuer A."/>
            <person name="Rast P."/>
            <person name="Oberbeckmann S."/>
            <person name="Bunk B."/>
            <person name="Jeske O."/>
            <person name="Meyerdierks A."/>
            <person name="Storesund J.E."/>
            <person name="Kallscheuer N."/>
            <person name="Luecker S."/>
            <person name="Lage O.M."/>
            <person name="Pohl T."/>
            <person name="Merkel B.J."/>
            <person name="Hornburger P."/>
            <person name="Mueller R.-W."/>
            <person name="Bruemmer F."/>
            <person name="Labrenz M."/>
            <person name="Spormann A.M."/>
            <person name="Op Den Camp H."/>
            <person name="Overmann J."/>
            <person name="Amann R."/>
            <person name="Jetten M.S.M."/>
            <person name="Mascher T."/>
            <person name="Medema M.H."/>
            <person name="Devos D.P."/>
            <person name="Kaster A.-K."/>
            <person name="Ovreas L."/>
            <person name="Rohde M."/>
            <person name="Galperin M.Y."/>
            <person name="Jogler C."/>
        </authorList>
    </citation>
    <scope>NUCLEOTIDE SEQUENCE [LARGE SCALE GENOMIC DNA]</scope>
    <source>
        <strain evidence="2 3">Pan14r</strain>
    </source>
</reference>
<dbReference type="GO" id="GO:0010181">
    <property type="term" value="F:FMN binding"/>
    <property type="evidence" value="ECO:0007669"/>
    <property type="project" value="TreeGrafter"/>
</dbReference>
<evidence type="ECO:0000313" key="3">
    <source>
        <dbReference type="Proteomes" id="UP000317238"/>
    </source>
</evidence>
<protein>
    <submittedName>
        <fullName evidence="2">NAD(P)H-dependent FAD/FMN reductase</fullName>
        <ecNumber evidence="2">1.5.1.45</ecNumber>
    </submittedName>
</protein>
<dbReference type="SUPFAM" id="SSF52218">
    <property type="entry name" value="Flavoproteins"/>
    <property type="match status" value="1"/>
</dbReference>
<name>A0A5C5Y5J0_9PLAN</name>